<evidence type="ECO:0000259" key="5">
    <source>
        <dbReference type="Pfam" id="PF01361"/>
    </source>
</evidence>
<dbReference type="PANTHER" id="PTHR35530:SF1">
    <property type="entry name" value="2-HYDROXYMUCONATE TAUTOMERASE"/>
    <property type="match status" value="1"/>
</dbReference>
<dbReference type="InterPro" id="IPR014347">
    <property type="entry name" value="Tautomerase/MIF_sf"/>
</dbReference>
<evidence type="ECO:0000256" key="2">
    <source>
        <dbReference type="ARBA" id="ARBA00023235"/>
    </source>
</evidence>
<dbReference type="Pfam" id="PF01361">
    <property type="entry name" value="Tautomerase"/>
    <property type="match status" value="1"/>
</dbReference>
<evidence type="ECO:0000313" key="6">
    <source>
        <dbReference type="EMBL" id="RNA67076.1"/>
    </source>
</evidence>
<dbReference type="Gene3D" id="3.30.429.10">
    <property type="entry name" value="Macrophage Migration Inhibitory Factor"/>
    <property type="match status" value="1"/>
</dbReference>
<keyword evidence="2 4" id="KW-0413">Isomerase</keyword>
<dbReference type="NCBIfam" id="NF002571">
    <property type="entry name" value="PRK02220.1"/>
    <property type="match status" value="1"/>
</dbReference>
<dbReference type="PANTHER" id="PTHR35530">
    <property type="entry name" value="TAUTOMERASE-RELATED"/>
    <property type="match status" value="1"/>
</dbReference>
<dbReference type="AlphaFoldDB" id="A0A3M7TPJ8"/>
<evidence type="ECO:0000256" key="4">
    <source>
        <dbReference type="RuleBase" id="RU362032"/>
    </source>
</evidence>
<evidence type="ECO:0000256" key="3">
    <source>
        <dbReference type="PIRSR" id="PIRSR618191-1"/>
    </source>
</evidence>
<name>A0A3M7TPJ8_9BACI</name>
<keyword evidence="7" id="KW-1185">Reference proteome</keyword>
<dbReference type="InterPro" id="IPR018191">
    <property type="entry name" value="4-OT"/>
</dbReference>
<dbReference type="EMBL" id="RHIB01000003">
    <property type="protein sequence ID" value="RNA67076.1"/>
    <property type="molecule type" value="Genomic_DNA"/>
</dbReference>
<proteinExistence type="inferred from homology"/>
<organism evidence="6 7">
    <name type="scientific">Alteribacter keqinensis</name>
    <dbReference type="NCBI Taxonomy" id="2483800"/>
    <lineage>
        <taxon>Bacteria</taxon>
        <taxon>Bacillati</taxon>
        <taxon>Bacillota</taxon>
        <taxon>Bacilli</taxon>
        <taxon>Bacillales</taxon>
        <taxon>Bacillaceae</taxon>
        <taxon>Alteribacter</taxon>
    </lineage>
</organism>
<accession>A0A3M7TPJ8</accession>
<gene>
    <name evidence="6" type="ORF">EBO34_17960</name>
</gene>
<comment type="caution">
    <text evidence="6">The sequence shown here is derived from an EMBL/GenBank/DDBJ whole genome shotgun (WGS) entry which is preliminary data.</text>
</comment>
<protein>
    <recommendedName>
        <fullName evidence="4">Tautomerase</fullName>
        <ecNumber evidence="4">5.3.2.-</ecNumber>
    </recommendedName>
</protein>
<evidence type="ECO:0000256" key="1">
    <source>
        <dbReference type="ARBA" id="ARBA00006723"/>
    </source>
</evidence>
<sequence length="66" mass="7452">MPIAHIHILEGRSREQKQHLIQDITTAISENLDVPGERVKVLLHEMPHENWGSNGISKAAEMKEST</sequence>
<feature type="active site" description="Proton acceptor; via imino nitrogen" evidence="3">
    <location>
        <position position="2"/>
    </location>
</feature>
<dbReference type="RefSeq" id="WP_122901159.1">
    <property type="nucleotide sequence ID" value="NZ_RHIB01000003.1"/>
</dbReference>
<dbReference type="InterPro" id="IPR004370">
    <property type="entry name" value="4-OT-like_dom"/>
</dbReference>
<evidence type="ECO:0000313" key="7">
    <source>
        <dbReference type="Proteomes" id="UP000278746"/>
    </source>
</evidence>
<dbReference type="Proteomes" id="UP000278746">
    <property type="component" value="Unassembled WGS sequence"/>
</dbReference>
<dbReference type="SUPFAM" id="SSF55331">
    <property type="entry name" value="Tautomerase/MIF"/>
    <property type="match status" value="1"/>
</dbReference>
<dbReference type="EC" id="5.3.2.-" evidence="4"/>
<dbReference type="OrthoDB" id="9804765at2"/>
<comment type="similarity">
    <text evidence="1 4">Belongs to the 4-oxalocrotonate tautomerase family.</text>
</comment>
<reference evidence="6 7" key="1">
    <citation type="submission" date="2018-10" db="EMBL/GenBank/DDBJ databases">
        <title>Bacillus Keqinensis sp. nov., a moderately halophilic bacterium isolated from a saline-alkaline lake.</title>
        <authorList>
            <person name="Wang H."/>
        </authorList>
    </citation>
    <scope>NUCLEOTIDE SEQUENCE [LARGE SCALE GENOMIC DNA]</scope>
    <source>
        <strain evidence="6 7">KQ-3</strain>
    </source>
</reference>
<dbReference type="GO" id="GO:0016853">
    <property type="term" value="F:isomerase activity"/>
    <property type="evidence" value="ECO:0007669"/>
    <property type="project" value="UniProtKB-UniRule"/>
</dbReference>
<dbReference type="NCBIfam" id="TIGR00013">
    <property type="entry name" value="taut"/>
    <property type="match status" value="1"/>
</dbReference>
<feature type="domain" description="4-oxalocrotonate tautomerase-like" evidence="5">
    <location>
        <begin position="2"/>
        <end position="59"/>
    </location>
</feature>